<dbReference type="SUPFAM" id="SSF53474">
    <property type="entry name" value="alpha/beta-Hydrolases"/>
    <property type="match status" value="1"/>
</dbReference>
<accession>A0A1I2SQV0</accession>
<dbReference type="OrthoDB" id="108903at2"/>
<feature type="domain" description="Peptidase S9 prolyl oligopeptidase catalytic" evidence="3">
    <location>
        <begin position="442"/>
        <end position="653"/>
    </location>
</feature>
<protein>
    <submittedName>
        <fullName evidence="4">Dipeptidyl aminopeptidase/acylaminoacyl peptidase</fullName>
    </submittedName>
</protein>
<dbReference type="Gene3D" id="2.120.10.30">
    <property type="entry name" value="TolB, C-terminal domain"/>
    <property type="match status" value="2"/>
</dbReference>
<evidence type="ECO:0000259" key="3">
    <source>
        <dbReference type="Pfam" id="PF00326"/>
    </source>
</evidence>
<keyword evidence="2" id="KW-0720">Serine protease</keyword>
<dbReference type="STRING" id="269670.SAMN02982927_02013"/>
<keyword evidence="4" id="KW-0645">Protease</keyword>
<evidence type="ECO:0000313" key="5">
    <source>
        <dbReference type="Proteomes" id="UP000198752"/>
    </source>
</evidence>
<name>A0A1I2SQV0_9BACL</name>
<evidence type="ECO:0000256" key="2">
    <source>
        <dbReference type="ARBA" id="ARBA00022825"/>
    </source>
</evidence>
<dbReference type="GO" id="GO:0006508">
    <property type="term" value="P:proteolysis"/>
    <property type="evidence" value="ECO:0007669"/>
    <property type="project" value="InterPro"/>
</dbReference>
<dbReference type="InterPro" id="IPR011042">
    <property type="entry name" value="6-blade_b-propeller_TolB-like"/>
</dbReference>
<dbReference type="InterPro" id="IPR029058">
    <property type="entry name" value="AB_hydrolase_fold"/>
</dbReference>
<reference evidence="5" key="1">
    <citation type="submission" date="2016-10" db="EMBL/GenBank/DDBJ databases">
        <authorList>
            <person name="Varghese N."/>
            <person name="Submissions S."/>
        </authorList>
    </citation>
    <scope>NUCLEOTIDE SEQUENCE [LARGE SCALE GENOMIC DNA]</scope>
    <source>
        <strain evidence="5">ATCC 700379</strain>
    </source>
</reference>
<sequence length="659" mass="73612">MNKRLITSDDLTAFTFAGSPALSQDGTKAVYVVTKTDLKQNGYTSALYWTDGEGSPKPLTYDYTENTLVKHHSPCFSADSTYVYYLSNRTGTDQVWRISLFGGESERVTEFENGVQSFALSPNGKQVVCQTILKDEKNSDNSDVTVITRLRYLQNGQGFVDGTSALYLFSIEDKYRELISNPSCDAELPVFAPEGNRLYFCMGKADPDQSDYLLDLYAFDLSARTTTRIYEAKGTIYDSQISPDGKTIALAGNEDGECTPENITILLIPSTGGTARNLTKNEHLSLGNFIGTDVRFDAGHQLLAWAKDGQSLTYLVQDGPISGLKSVNLRGEYAAVFMKDEHVMTSFSMKNGTIAAIISTPLSTGDLYFLGNGDTVRQISNHNQQLFEQLDVSKPISFTYKGADGWKIDGWLLMPPESFPTTDKVPVVLEIHGGPAAAYGDSFNHEFQCLAAQGYAVVYTNPRGSRGYGAEFCAGCYGDWGRKDKIDIIKGLDYVLDHFPKCDRDRQYVTGGSYGGFMTNTIVGTTNRFRAAVTQRSICNLYNFFGTSDIGYYFLTRYFNGADLWSDEDLLMSFSPIRNANKVNTPICIIHSEQDHRCPIEQAEQWYVALRRLGVTTRFVRIKGENHELSRSGRPQNRLTRLHEIISWFNRYTTIETIQ</sequence>
<dbReference type="InterPro" id="IPR001375">
    <property type="entry name" value="Peptidase_S9_cat"/>
</dbReference>
<evidence type="ECO:0000256" key="1">
    <source>
        <dbReference type="ARBA" id="ARBA00022801"/>
    </source>
</evidence>
<keyword evidence="4" id="KW-0031">Aminopeptidase</keyword>
<dbReference type="PANTHER" id="PTHR42776">
    <property type="entry name" value="SERINE PEPTIDASE S9 FAMILY MEMBER"/>
    <property type="match status" value="1"/>
</dbReference>
<dbReference type="Gene3D" id="3.40.50.1820">
    <property type="entry name" value="alpha/beta hydrolase"/>
    <property type="match status" value="1"/>
</dbReference>
<dbReference type="PANTHER" id="PTHR42776:SF27">
    <property type="entry name" value="DIPEPTIDYL PEPTIDASE FAMILY MEMBER 6"/>
    <property type="match status" value="1"/>
</dbReference>
<dbReference type="Proteomes" id="UP000198752">
    <property type="component" value="Unassembled WGS sequence"/>
</dbReference>
<dbReference type="GO" id="GO:0004177">
    <property type="term" value="F:aminopeptidase activity"/>
    <property type="evidence" value="ECO:0007669"/>
    <property type="project" value="UniProtKB-KW"/>
</dbReference>
<evidence type="ECO:0000313" key="4">
    <source>
        <dbReference type="EMBL" id="SFG54139.1"/>
    </source>
</evidence>
<dbReference type="GO" id="GO:0004252">
    <property type="term" value="F:serine-type endopeptidase activity"/>
    <property type="evidence" value="ECO:0007669"/>
    <property type="project" value="TreeGrafter"/>
</dbReference>
<organism evidence="4 5">
    <name type="scientific">Sporolactobacillus nakayamae</name>
    <dbReference type="NCBI Taxonomy" id="269670"/>
    <lineage>
        <taxon>Bacteria</taxon>
        <taxon>Bacillati</taxon>
        <taxon>Bacillota</taxon>
        <taxon>Bacilli</taxon>
        <taxon>Bacillales</taxon>
        <taxon>Sporolactobacillaceae</taxon>
        <taxon>Sporolactobacillus</taxon>
    </lineage>
</organism>
<dbReference type="AlphaFoldDB" id="A0A1I2SQV0"/>
<keyword evidence="5" id="KW-1185">Reference proteome</keyword>
<dbReference type="SUPFAM" id="SSF82171">
    <property type="entry name" value="DPP6 N-terminal domain-like"/>
    <property type="match status" value="1"/>
</dbReference>
<dbReference type="Pfam" id="PF07676">
    <property type="entry name" value="PD40"/>
    <property type="match status" value="1"/>
</dbReference>
<keyword evidence="1" id="KW-0378">Hydrolase</keyword>
<gene>
    <name evidence="4" type="ORF">SAMN02982927_02013</name>
</gene>
<proteinExistence type="predicted"/>
<dbReference type="InterPro" id="IPR011659">
    <property type="entry name" value="WD40"/>
</dbReference>
<dbReference type="EMBL" id="FOOY01000012">
    <property type="protein sequence ID" value="SFG54139.1"/>
    <property type="molecule type" value="Genomic_DNA"/>
</dbReference>
<dbReference type="Pfam" id="PF00326">
    <property type="entry name" value="Peptidase_S9"/>
    <property type="match status" value="1"/>
</dbReference>
<dbReference type="RefSeq" id="WP_093672551.1">
    <property type="nucleotide sequence ID" value="NZ_FOOY01000012.1"/>
</dbReference>